<proteinExistence type="predicted"/>
<keyword evidence="1" id="KW-0732">Signal</keyword>
<feature type="chain" id="PRO_5046145994" description="Secreted protein" evidence="1">
    <location>
        <begin position="21"/>
        <end position="163"/>
    </location>
</feature>
<evidence type="ECO:0000313" key="2">
    <source>
        <dbReference type="EMBL" id="KAL2832128.1"/>
    </source>
</evidence>
<organism evidence="2 3">
    <name type="scientific">Aspergillus cavernicola</name>
    <dbReference type="NCBI Taxonomy" id="176166"/>
    <lineage>
        <taxon>Eukaryota</taxon>
        <taxon>Fungi</taxon>
        <taxon>Dikarya</taxon>
        <taxon>Ascomycota</taxon>
        <taxon>Pezizomycotina</taxon>
        <taxon>Eurotiomycetes</taxon>
        <taxon>Eurotiomycetidae</taxon>
        <taxon>Eurotiales</taxon>
        <taxon>Aspergillaceae</taxon>
        <taxon>Aspergillus</taxon>
        <taxon>Aspergillus subgen. Nidulantes</taxon>
    </lineage>
</organism>
<feature type="signal peptide" evidence="1">
    <location>
        <begin position="1"/>
        <end position="20"/>
    </location>
</feature>
<evidence type="ECO:0000256" key="1">
    <source>
        <dbReference type="SAM" id="SignalP"/>
    </source>
</evidence>
<evidence type="ECO:0008006" key="4">
    <source>
        <dbReference type="Google" id="ProtNLM"/>
    </source>
</evidence>
<evidence type="ECO:0000313" key="3">
    <source>
        <dbReference type="Proteomes" id="UP001610335"/>
    </source>
</evidence>
<sequence length="163" mass="16916">MHLSIVSAAVALALASPSLAQSGRGWTTPSAGQTGTVTDPSRIYCIIDDGHLADSPDCTIFTSNGAGGLQAAGSDGWLQVNEQSHLIEIATPGDTAPAFRWQGSHPLGARSTESLSYFSGTGTDDNEEPLYGPIWNHVPGEDYVAVFTGSGQEAPVVLSFVPN</sequence>
<gene>
    <name evidence="2" type="ORF">BDW59DRAFT_157590</name>
</gene>
<name>A0ABR4IWI2_9EURO</name>
<dbReference type="Proteomes" id="UP001610335">
    <property type="component" value="Unassembled WGS sequence"/>
</dbReference>
<comment type="caution">
    <text evidence="2">The sequence shown here is derived from an EMBL/GenBank/DDBJ whole genome shotgun (WGS) entry which is preliminary data.</text>
</comment>
<keyword evidence="3" id="KW-1185">Reference proteome</keyword>
<accession>A0ABR4IWI2</accession>
<dbReference type="EMBL" id="JBFXLS010000007">
    <property type="protein sequence ID" value="KAL2832128.1"/>
    <property type="molecule type" value="Genomic_DNA"/>
</dbReference>
<protein>
    <recommendedName>
        <fullName evidence="4">Secreted protein</fullName>
    </recommendedName>
</protein>
<reference evidence="2 3" key="1">
    <citation type="submission" date="2024-07" db="EMBL/GenBank/DDBJ databases">
        <title>Section-level genome sequencing and comparative genomics of Aspergillus sections Usti and Cavernicolus.</title>
        <authorList>
            <consortium name="Lawrence Berkeley National Laboratory"/>
            <person name="Nybo J.L."/>
            <person name="Vesth T.C."/>
            <person name="Theobald S."/>
            <person name="Frisvad J.C."/>
            <person name="Larsen T.O."/>
            <person name="Kjaerboelling I."/>
            <person name="Rothschild-Mancinelli K."/>
            <person name="Lyhne E.K."/>
            <person name="Kogle M.E."/>
            <person name="Barry K."/>
            <person name="Clum A."/>
            <person name="Na H."/>
            <person name="Ledsgaard L."/>
            <person name="Lin J."/>
            <person name="Lipzen A."/>
            <person name="Kuo A."/>
            <person name="Riley R."/>
            <person name="Mondo S."/>
            <person name="LaButti K."/>
            <person name="Haridas S."/>
            <person name="Pangalinan J."/>
            <person name="Salamov A.A."/>
            <person name="Simmons B.A."/>
            <person name="Magnuson J.K."/>
            <person name="Chen J."/>
            <person name="Drula E."/>
            <person name="Henrissat B."/>
            <person name="Wiebenga A."/>
            <person name="Lubbers R.J."/>
            <person name="Gomes A.C."/>
            <person name="Makela M.R."/>
            <person name="Stajich J."/>
            <person name="Grigoriev I.V."/>
            <person name="Mortensen U.H."/>
            <person name="De vries R.P."/>
            <person name="Baker S.E."/>
            <person name="Andersen M.R."/>
        </authorList>
    </citation>
    <scope>NUCLEOTIDE SEQUENCE [LARGE SCALE GENOMIC DNA]</scope>
    <source>
        <strain evidence="2 3">CBS 600.67</strain>
    </source>
</reference>